<feature type="transmembrane region" description="Helical" evidence="1">
    <location>
        <begin position="130"/>
        <end position="150"/>
    </location>
</feature>
<name>A0ABR8Q200_9CLOT</name>
<feature type="transmembrane region" description="Helical" evidence="1">
    <location>
        <begin position="156"/>
        <end position="180"/>
    </location>
</feature>
<dbReference type="EMBL" id="JACSQZ010000011">
    <property type="protein sequence ID" value="MBD7914429.1"/>
    <property type="molecule type" value="Genomic_DNA"/>
</dbReference>
<feature type="transmembrane region" description="Helical" evidence="1">
    <location>
        <begin position="77"/>
        <end position="94"/>
    </location>
</feature>
<evidence type="ECO:0000313" key="2">
    <source>
        <dbReference type="EMBL" id="MBD7914429.1"/>
    </source>
</evidence>
<feature type="transmembrane region" description="Helical" evidence="1">
    <location>
        <begin position="100"/>
        <end position="118"/>
    </location>
</feature>
<comment type="caution">
    <text evidence="2">The sequence shown here is derived from an EMBL/GenBank/DDBJ whole genome shotgun (WGS) entry which is preliminary data.</text>
</comment>
<evidence type="ECO:0000313" key="3">
    <source>
        <dbReference type="Proteomes" id="UP000640335"/>
    </source>
</evidence>
<keyword evidence="1" id="KW-0472">Membrane</keyword>
<keyword evidence="1" id="KW-1133">Transmembrane helix</keyword>
<keyword evidence="1" id="KW-0812">Transmembrane</keyword>
<sequence>MKVFKYTFINLVYTVISMGIAYFLTRVLAIINGRQFKITYLPLIKYESTILILFILITFIGYIFTIKKFTHNLKEKNEYLIGSLVLLLLLSIILTLSLPGASYITVFPGVLISITSVITKALKDKYNLSCIMLIPIALITLLFVPTVYLFNAALTLGGLCANILFVMIGFISIISSSIFIKGINTY</sequence>
<evidence type="ECO:0000256" key="1">
    <source>
        <dbReference type="SAM" id="Phobius"/>
    </source>
</evidence>
<protein>
    <submittedName>
        <fullName evidence="2">Uncharacterized protein</fullName>
    </submittedName>
</protein>
<keyword evidence="3" id="KW-1185">Reference proteome</keyword>
<dbReference type="Proteomes" id="UP000640335">
    <property type="component" value="Unassembled WGS sequence"/>
</dbReference>
<proteinExistence type="predicted"/>
<accession>A0ABR8Q200</accession>
<gene>
    <name evidence="2" type="ORF">H9660_04660</name>
</gene>
<feature type="transmembrane region" description="Helical" evidence="1">
    <location>
        <begin position="12"/>
        <end position="31"/>
    </location>
</feature>
<reference evidence="2 3" key="1">
    <citation type="submission" date="2020-08" db="EMBL/GenBank/DDBJ databases">
        <title>A Genomic Blueprint of the Chicken Gut Microbiome.</title>
        <authorList>
            <person name="Gilroy R."/>
            <person name="Ravi A."/>
            <person name="Getino M."/>
            <person name="Pursley I."/>
            <person name="Horton D.L."/>
            <person name="Alikhan N.-F."/>
            <person name="Baker D."/>
            <person name="Gharbi K."/>
            <person name="Hall N."/>
            <person name="Watson M."/>
            <person name="Adriaenssens E.M."/>
            <person name="Foster-Nyarko E."/>
            <person name="Jarju S."/>
            <person name="Secka A."/>
            <person name="Antonio M."/>
            <person name="Oren A."/>
            <person name="Chaudhuri R."/>
            <person name="La Ragione R.M."/>
            <person name="Hildebrand F."/>
            <person name="Pallen M.J."/>
        </authorList>
    </citation>
    <scope>NUCLEOTIDE SEQUENCE [LARGE SCALE GENOMIC DNA]</scope>
    <source>
        <strain evidence="2 3">Sa3CUN1</strain>
    </source>
</reference>
<organism evidence="2 3">
    <name type="scientific">Clostridium gallinarum</name>
    <dbReference type="NCBI Taxonomy" id="2762246"/>
    <lineage>
        <taxon>Bacteria</taxon>
        <taxon>Bacillati</taxon>
        <taxon>Bacillota</taxon>
        <taxon>Clostridia</taxon>
        <taxon>Eubacteriales</taxon>
        <taxon>Clostridiaceae</taxon>
        <taxon>Clostridium</taxon>
    </lineage>
</organism>
<feature type="transmembrane region" description="Helical" evidence="1">
    <location>
        <begin position="43"/>
        <end position="65"/>
    </location>
</feature>